<dbReference type="AlphaFoldDB" id="A0A2G8RY39"/>
<dbReference type="Proteomes" id="UP000230002">
    <property type="component" value="Unassembled WGS sequence"/>
</dbReference>
<dbReference type="OrthoDB" id="2742556at2759"/>
<feature type="transmembrane region" description="Helical" evidence="1">
    <location>
        <begin position="36"/>
        <end position="55"/>
    </location>
</feature>
<reference evidence="2 3" key="1">
    <citation type="journal article" date="2015" name="Sci. Rep.">
        <title>Chromosome-level genome map provides insights into diverse defense mechanisms in the medicinal fungus Ganoderma sinense.</title>
        <authorList>
            <person name="Zhu Y."/>
            <person name="Xu J."/>
            <person name="Sun C."/>
            <person name="Zhou S."/>
            <person name="Xu H."/>
            <person name="Nelson D.R."/>
            <person name="Qian J."/>
            <person name="Song J."/>
            <person name="Luo H."/>
            <person name="Xiang L."/>
            <person name="Li Y."/>
            <person name="Xu Z."/>
            <person name="Ji A."/>
            <person name="Wang L."/>
            <person name="Lu S."/>
            <person name="Hayward A."/>
            <person name="Sun W."/>
            <person name="Li X."/>
            <person name="Schwartz D.C."/>
            <person name="Wang Y."/>
            <person name="Chen S."/>
        </authorList>
    </citation>
    <scope>NUCLEOTIDE SEQUENCE [LARGE SCALE GENOMIC DNA]</scope>
    <source>
        <strain evidence="2 3">ZZ0214-1</strain>
    </source>
</reference>
<evidence type="ECO:0000256" key="1">
    <source>
        <dbReference type="SAM" id="Phobius"/>
    </source>
</evidence>
<feature type="transmembrane region" description="Helical" evidence="1">
    <location>
        <begin position="189"/>
        <end position="207"/>
    </location>
</feature>
<keyword evidence="1" id="KW-1133">Transmembrane helix</keyword>
<keyword evidence="1" id="KW-0472">Membrane</keyword>
<dbReference type="EMBL" id="AYKW01000045">
    <property type="protein sequence ID" value="PIL26430.1"/>
    <property type="molecule type" value="Genomic_DNA"/>
</dbReference>
<proteinExistence type="predicted"/>
<accession>A0A2G8RY39</accession>
<keyword evidence="1" id="KW-0812">Transmembrane</keyword>
<feature type="transmembrane region" description="Helical" evidence="1">
    <location>
        <begin position="139"/>
        <end position="160"/>
    </location>
</feature>
<name>A0A2G8RY39_9APHY</name>
<sequence>MATTILDSINVPSLTFPLPPAIQPIVTAVEGSADGLLLTAIWCSFLIPIAIALILSNPRNWKTPIFVMNIFAIALGLAFGVITINFHRRNIALNPVGPRYLLAMSCLYFFTPISTQSILLFRVAAVYPLRELSTARGLFIYGTFAVTQTTRLINTILSLVKASRFMGNGADLGTAAKTFWALPYVKVELFLQLAYDIFASTLFLLRLREGGSYASRLRGLFWIAVFNFVFPVILNITTIVFLFRDPKIDHGADVMVVNIYVDIICVVLATVWCSGTHWQRATDPAPPGAPSHPSEEKTILSVSTATFAPPSIHPAQTQVDLDV</sequence>
<evidence type="ECO:0000313" key="3">
    <source>
        <dbReference type="Proteomes" id="UP000230002"/>
    </source>
</evidence>
<comment type="caution">
    <text evidence="2">The sequence shown here is derived from an EMBL/GenBank/DDBJ whole genome shotgun (WGS) entry which is preliminary data.</text>
</comment>
<evidence type="ECO:0000313" key="2">
    <source>
        <dbReference type="EMBL" id="PIL26430.1"/>
    </source>
</evidence>
<feature type="transmembrane region" description="Helical" evidence="1">
    <location>
        <begin position="67"/>
        <end position="87"/>
    </location>
</feature>
<feature type="transmembrane region" description="Helical" evidence="1">
    <location>
        <begin position="255"/>
        <end position="273"/>
    </location>
</feature>
<feature type="transmembrane region" description="Helical" evidence="1">
    <location>
        <begin position="219"/>
        <end position="243"/>
    </location>
</feature>
<protein>
    <submittedName>
        <fullName evidence="2">Uncharacterized protein</fullName>
    </submittedName>
</protein>
<keyword evidence="3" id="KW-1185">Reference proteome</keyword>
<organism evidence="2 3">
    <name type="scientific">Ganoderma sinense ZZ0214-1</name>
    <dbReference type="NCBI Taxonomy" id="1077348"/>
    <lineage>
        <taxon>Eukaryota</taxon>
        <taxon>Fungi</taxon>
        <taxon>Dikarya</taxon>
        <taxon>Basidiomycota</taxon>
        <taxon>Agaricomycotina</taxon>
        <taxon>Agaricomycetes</taxon>
        <taxon>Polyporales</taxon>
        <taxon>Polyporaceae</taxon>
        <taxon>Ganoderma</taxon>
    </lineage>
</organism>
<feature type="transmembrane region" description="Helical" evidence="1">
    <location>
        <begin position="107"/>
        <end position="127"/>
    </location>
</feature>
<gene>
    <name evidence="2" type="ORF">GSI_12188</name>
</gene>